<organism evidence="2">
    <name type="scientific">Davidia involucrata</name>
    <name type="common">Dove tree</name>
    <dbReference type="NCBI Taxonomy" id="16924"/>
    <lineage>
        <taxon>Eukaryota</taxon>
        <taxon>Viridiplantae</taxon>
        <taxon>Streptophyta</taxon>
        <taxon>Embryophyta</taxon>
        <taxon>Tracheophyta</taxon>
        <taxon>Spermatophyta</taxon>
        <taxon>Magnoliopsida</taxon>
        <taxon>eudicotyledons</taxon>
        <taxon>Gunneridae</taxon>
        <taxon>Pentapetalae</taxon>
        <taxon>asterids</taxon>
        <taxon>Cornales</taxon>
        <taxon>Nyssaceae</taxon>
        <taxon>Davidia</taxon>
    </lineage>
</organism>
<gene>
    <name evidence="2" type="ORF">Din_039688</name>
</gene>
<sequence length="117" mass="13933">MDNLKRRGFVLASRCIMCEKEEETSNHLFLHCDVARVLWNVLFSLGGCQWVMPRTVRELSCWKKGSKHRPLAKAWKMVPFCLFWCIWGERNNRTFEGNVLSLYSLKDRFLRLLYFGL</sequence>
<accession>A0A5B7BN90</accession>
<name>A0A5B7BN90_DAVIN</name>
<evidence type="ECO:0000313" key="2">
    <source>
        <dbReference type="EMBL" id="MPA70247.1"/>
    </source>
</evidence>
<dbReference type="AlphaFoldDB" id="A0A5B7BN90"/>
<protein>
    <recommendedName>
        <fullName evidence="1">Reverse transcriptase zinc-binding domain-containing protein</fullName>
    </recommendedName>
</protein>
<proteinExistence type="predicted"/>
<dbReference type="InterPro" id="IPR026960">
    <property type="entry name" value="RVT-Znf"/>
</dbReference>
<dbReference type="Pfam" id="PF13966">
    <property type="entry name" value="zf-RVT"/>
    <property type="match status" value="1"/>
</dbReference>
<feature type="domain" description="Reverse transcriptase zinc-binding" evidence="1">
    <location>
        <begin position="2"/>
        <end position="39"/>
    </location>
</feature>
<reference evidence="2" key="1">
    <citation type="submission" date="2019-08" db="EMBL/GenBank/DDBJ databases">
        <title>Reference gene set and small RNA set construction with multiple tissues from Davidia involucrata Baill.</title>
        <authorList>
            <person name="Yang H."/>
            <person name="Zhou C."/>
            <person name="Li G."/>
            <person name="Wang J."/>
            <person name="Gao P."/>
            <person name="Wang M."/>
            <person name="Wang R."/>
            <person name="Zhao Y."/>
        </authorList>
    </citation>
    <scope>NUCLEOTIDE SEQUENCE</scope>
    <source>
        <tissue evidence="2">Mixed with DoveR01_LX</tissue>
    </source>
</reference>
<dbReference type="EMBL" id="GHES01039688">
    <property type="protein sequence ID" value="MPA70247.1"/>
    <property type="molecule type" value="Transcribed_RNA"/>
</dbReference>
<evidence type="ECO:0000259" key="1">
    <source>
        <dbReference type="Pfam" id="PF13966"/>
    </source>
</evidence>